<gene>
    <name evidence="1" type="ORF">PUN28_001725</name>
</gene>
<dbReference type="Proteomes" id="UP001430953">
    <property type="component" value="Unassembled WGS sequence"/>
</dbReference>
<keyword evidence="2" id="KW-1185">Reference proteome</keyword>
<dbReference type="EMBL" id="JADYXP020000002">
    <property type="protein sequence ID" value="KAL0129651.1"/>
    <property type="molecule type" value="Genomic_DNA"/>
</dbReference>
<comment type="caution">
    <text evidence="1">The sequence shown here is derived from an EMBL/GenBank/DDBJ whole genome shotgun (WGS) entry which is preliminary data.</text>
</comment>
<organism evidence="1 2">
    <name type="scientific">Cardiocondyla obscurior</name>
    <dbReference type="NCBI Taxonomy" id="286306"/>
    <lineage>
        <taxon>Eukaryota</taxon>
        <taxon>Metazoa</taxon>
        <taxon>Ecdysozoa</taxon>
        <taxon>Arthropoda</taxon>
        <taxon>Hexapoda</taxon>
        <taxon>Insecta</taxon>
        <taxon>Pterygota</taxon>
        <taxon>Neoptera</taxon>
        <taxon>Endopterygota</taxon>
        <taxon>Hymenoptera</taxon>
        <taxon>Apocrita</taxon>
        <taxon>Aculeata</taxon>
        <taxon>Formicoidea</taxon>
        <taxon>Formicidae</taxon>
        <taxon>Myrmicinae</taxon>
        <taxon>Cardiocondyla</taxon>
    </lineage>
</organism>
<reference evidence="1 2" key="1">
    <citation type="submission" date="2023-03" db="EMBL/GenBank/DDBJ databases">
        <title>High recombination rates correlate with genetic variation in Cardiocondyla obscurior ants.</title>
        <authorList>
            <person name="Errbii M."/>
        </authorList>
    </citation>
    <scope>NUCLEOTIDE SEQUENCE [LARGE SCALE GENOMIC DNA]</scope>
    <source>
        <strain evidence="1">Alpha-2009</strain>
        <tissue evidence="1">Whole body</tissue>
    </source>
</reference>
<sequence length="180" mass="20396">MRFPRENTEELMSHLNQLSRDGGSKLTTSRITRFPQPVSKSSASRTADLNGVTDTLIFLMSSDAVVRNSRSFLIDDPHSIAVHSNHRKKKKNAWNILSILCETKIQKNITFESTSRVLTVKRYKPRHGCSRAEIKTFSSFRADRPRCAQLRVCMLSALVKSFPRESYGVLTHINGSASRE</sequence>
<protein>
    <submittedName>
        <fullName evidence="1">Uncharacterized protein</fullName>
    </submittedName>
</protein>
<evidence type="ECO:0000313" key="1">
    <source>
        <dbReference type="EMBL" id="KAL0129651.1"/>
    </source>
</evidence>
<accession>A0AAW2GQY6</accession>
<dbReference type="AlphaFoldDB" id="A0AAW2GQY6"/>
<evidence type="ECO:0000313" key="2">
    <source>
        <dbReference type="Proteomes" id="UP001430953"/>
    </source>
</evidence>
<proteinExistence type="predicted"/>
<name>A0AAW2GQY6_9HYME</name>